<evidence type="ECO:0000256" key="1">
    <source>
        <dbReference type="SAM" id="MobiDB-lite"/>
    </source>
</evidence>
<evidence type="ECO:0000313" key="3">
    <source>
        <dbReference type="EMBL" id="MBS9522439.1"/>
    </source>
</evidence>
<dbReference type="EMBL" id="JAHCMY010000001">
    <property type="protein sequence ID" value="MBS9522439.1"/>
    <property type="molecule type" value="Genomic_DNA"/>
</dbReference>
<keyword evidence="2" id="KW-1133">Transmembrane helix</keyword>
<feature type="region of interest" description="Disordered" evidence="1">
    <location>
        <begin position="39"/>
        <end position="63"/>
    </location>
</feature>
<keyword evidence="4" id="KW-1185">Reference proteome</keyword>
<name>A0AAP2G0B2_9BACT</name>
<accession>A0AAP2G0B2</accession>
<organism evidence="3 4">
    <name type="scientific">Litoribacter ruber</name>
    <dbReference type="NCBI Taxonomy" id="702568"/>
    <lineage>
        <taxon>Bacteria</taxon>
        <taxon>Pseudomonadati</taxon>
        <taxon>Bacteroidota</taxon>
        <taxon>Cytophagia</taxon>
        <taxon>Cytophagales</taxon>
        <taxon>Cyclobacteriaceae</taxon>
        <taxon>Litoribacter</taxon>
    </lineage>
</organism>
<gene>
    <name evidence="3" type="ORF">KI659_00270</name>
</gene>
<feature type="compositionally biased region" description="Basic and acidic residues" evidence="1">
    <location>
        <begin position="39"/>
        <end position="58"/>
    </location>
</feature>
<keyword evidence="2" id="KW-0472">Membrane</keyword>
<feature type="transmembrane region" description="Helical" evidence="2">
    <location>
        <begin position="110"/>
        <end position="129"/>
    </location>
</feature>
<proteinExistence type="predicted"/>
<keyword evidence="2" id="KW-0812">Transmembrane</keyword>
<evidence type="ECO:0000256" key="2">
    <source>
        <dbReference type="SAM" id="Phobius"/>
    </source>
</evidence>
<dbReference type="Proteomes" id="UP001319104">
    <property type="component" value="Unassembled WGS sequence"/>
</dbReference>
<protein>
    <submittedName>
        <fullName evidence="3">Uncharacterized protein</fullName>
    </submittedName>
</protein>
<sequence length="136" mass="15276">MKLPSLFKSASHQRFDIKPRFYDPVKEEIEQRTSRIQKELESKGVLHPDEYGEEDFGKSRSSSLRGAFTQSSLRKSSSGGLSSAGLLRMLIFVILMVGVFGYIYYGNAALYALLYIAAGAGLVMVFFRLKGKKKHE</sequence>
<evidence type="ECO:0000313" key="4">
    <source>
        <dbReference type="Proteomes" id="UP001319104"/>
    </source>
</evidence>
<dbReference type="AlphaFoldDB" id="A0AAP2G0B2"/>
<feature type="transmembrane region" description="Helical" evidence="2">
    <location>
        <begin position="85"/>
        <end position="104"/>
    </location>
</feature>
<comment type="caution">
    <text evidence="3">The sequence shown here is derived from an EMBL/GenBank/DDBJ whole genome shotgun (WGS) entry which is preliminary data.</text>
</comment>
<dbReference type="RefSeq" id="WP_213943342.1">
    <property type="nucleotide sequence ID" value="NZ_JAHBGI010000004.1"/>
</dbReference>
<reference evidence="3 4" key="1">
    <citation type="submission" date="2021-05" db="EMBL/GenBank/DDBJ databases">
        <authorList>
            <person name="Zhang Z.D."/>
            <person name="Osman G."/>
        </authorList>
    </citation>
    <scope>NUCLEOTIDE SEQUENCE [LARGE SCALE GENOMIC DNA]</scope>
    <source>
        <strain evidence="3 4">KCTC 32217</strain>
    </source>
</reference>